<dbReference type="Pfam" id="PF01663">
    <property type="entry name" value="Phosphodiest"/>
    <property type="match status" value="1"/>
</dbReference>
<dbReference type="InterPro" id="IPR017850">
    <property type="entry name" value="Alkaline_phosphatase_core_sf"/>
</dbReference>
<reference evidence="1" key="1">
    <citation type="submission" date="2022-06" db="EMBL/GenBank/DDBJ databases">
        <authorList>
            <person name="Dietemann V."/>
            <person name="Ory F."/>
            <person name="Dainat B."/>
            <person name="Oberhansli S."/>
        </authorList>
    </citation>
    <scope>NUCLEOTIDE SEQUENCE</scope>
    <source>
        <strain evidence="1">Ena-SAMPLE-TAB-26-04-2022-14:26:32:270-5432</strain>
    </source>
</reference>
<accession>A0ABM9G5A9</accession>
<dbReference type="PANTHER" id="PTHR10151">
    <property type="entry name" value="ECTONUCLEOTIDE PYROPHOSPHATASE/PHOSPHODIESTERASE"/>
    <property type="match status" value="1"/>
</dbReference>
<sequence>MKKIIFLLIDSLMPNILDDCIRHRTVPALKFLIDRGKYWSNCVTVFPTMTATVDCSLVTGTFPDQHRIPGLIWYDPETKEIVNYINGWKCIKKLGLSKCAQHVLFNLNEKHLSTQVSTIFEELYRRGKTSASINAIVHRSVKRHAISLPLLMNVSTGFRFRNSSTLGPDVMTLGAMVDSEINKNIPRPMRGYKQKCGINDAYAAHAVKAMIQSNQLPDFMLVYFPDNDHEVHKKNPAHAEEALIRVDRHIQEILNAFDSWEEAVNQCVFIVTSDHGQTRIGNEERFNIDLDLLLDSFRVLQLGEKVGSHHDLVVCNNERMAYVYPLRIDKLAKIIEILSSESRIDLIAWKEKGQVTVKEGGSGRIMQYQPDGPYTDSYGSAWTITGEEAVVDLRIQEQEIQYGDYPDVLARLYGALHSQDVPMIVITARPRYEFKSRFYPVHLNGGSHGSLHKYDSDIPLIVAGTSHGVKEPPRLVDLKAYILELMDEGKND</sequence>
<dbReference type="SUPFAM" id="SSF53649">
    <property type="entry name" value="Alkaline phosphatase-like"/>
    <property type="match status" value="1"/>
</dbReference>
<dbReference type="Gene3D" id="3.40.720.10">
    <property type="entry name" value="Alkaline Phosphatase, subunit A"/>
    <property type="match status" value="1"/>
</dbReference>
<comment type="caution">
    <text evidence="1">The sequence shown here is derived from an EMBL/GenBank/DDBJ whole genome shotgun (WGS) entry which is preliminary data.</text>
</comment>
<protein>
    <submittedName>
        <fullName evidence="1">Alkaline phosphatase family protein</fullName>
    </submittedName>
</protein>
<evidence type="ECO:0000313" key="1">
    <source>
        <dbReference type="EMBL" id="CAH8246360.1"/>
    </source>
</evidence>
<dbReference type="EMBL" id="CALYLO010000005">
    <property type="protein sequence ID" value="CAH8246360.1"/>
    <property type="molecule type" value="Genomic_DNA"/>
</dbReference>
<organism evidence="1 2">
    <name type="scientific">Paenibacillus melissococcoides</name>
    <dbReference type="NCBI Taxonomy" id="2912268"/>
    <lineage>
        <taxon>Bacteria</taxon>
        <taxon>Bacillati</taxon>
        <taxon>Bacillota</taxon>
        <taxon>Bacilli</taxon>
        <taxon>Bacillales</taxon>
        <taxon>Paenibacillaceae</taxon>
        <taxon>Paenibacillus</taxon>
    </lineage>
</organism>
<gene>
    <name evidence="1" type="ORF">WJ0W_003595</name>
</gene>
<proteinExistence type="predicted"/>
<evidence type="ECO:0000313" key="2">
    <source>
        <dbReference type="Proteomes" id="UP001154322"/>
    </source>
</evidence>
<name>A0ABM9G5A9_9BACL</name>
<dbReference type="InterPro" id="IPR002591">
    <property type="entry name" value="Phosphodiest/P_Trfase"/>
</dbReference>
<keyword evidence="2" id="KW-1185">Reference proteome</keyword>
<dbReference type="PANTHER" id="PTHR10151:SF120">
    <property type="entry name" value="BIS(5'-ADENOSYL)-TRIPHOSPHATASE"/>
    <property type="match status" value="1"/>
</dbReference>
<dbReference type="RefSeq" id="WP_213427293.1">
    <property type="nucleotide sequence ID" value="NZ_AP031286.1"/>
</dbReference>
<dbReference type="Proteomes" id="UP001154322">
    <property type="component" value="Unassembled WGS sequence"/>
</dbReference>